<dbReference type="SMART" id="SM00422">
    <property type="entry name" value="HTH_MERR"/>
    <property type="match status" value="1"/>
</dbReference>
<dbReference type="RefSeq" id="WP_136556064.1">
    <property type="nucleotide sequence ID" value="NZ_STGT01000001.1"/>
</dbReference>
<dbReference type="Pfam" id="PF02310">
    <property type="entry name" value="B12-binding"/>
    <property type="match status" value="1"/>
</dbReference>
<reference evidence="3 4" key="1">
    <citation type="submission" date="2019-04" db="EMBL/GenBank/DDBJ databases">
        <title>Genome sequence of strain 7209-2.</title>
        <authorList>
            <person name="Gao J."/>
            <person name="Sun J."/>
        </authorList>
    </citation>
    <scope>NUCLEOTIDE SEQUENCE [LARGE SCALE GENOMIC DNA]</scope>
    <source>
        <strain evidence="3 4">7209-2</strain>
    </source>
</reference>
<dbReference type="SUPFAM" id="SSF46955">
    <property type="entry name" value="Putative DNA-binding domain"/>
    <property type="match status" value="1"/>
</dbReference>
<dbReference type="InterPro" id="IPR009061">
    <property type="entry name" value="DNA-bd_dom_put_sf"/>
</dbReference>
<dbReference type="PROSITE" id="PS50937">
    <property type="entry name" value="HTH_MERR_2"/>
    <property type="match status" value="1"/>
</dbReference>
<dbReference type="Gene3D" id="1.10.1240.10">
    <property type="entry name" value="Methionine synthase domain"/>
    <property type="match status" value="1"/>
</dbReference>
<organism evidence="3 4">
    <name type="scientific">Rhizobium rhizophilum</name>
    <dbReference type="NCBI Taxonomy" id="1850373"/>
    <lineage>
        <taxon>Bacteria</taxon>
        <taxon>Pseudomonadati</taxon>
        <taxon>Pseudomonadota</taxon>
        <taxon>Alphaproteobacteria</taxon>
        <taxon>Hyphomicrobiales</taxon>
        <taxon>Rhizobiaceae</taxon>
        <taxon>Rhizobium/Agrobacterium group</taxon>
        <taxon>Rhizobium</taxon>
    </lineage>
</organism>
<feature type="domain" description="HTH merR-type" evidence="1">
    <location>
        <begin position="22"/>
        <end position="67"/>
    </location>
</feature>
<dbReference type="InterPro" id="IPR036594">
    <property type="entry name" value="Meth_synthase_dom"/>
</dbReference>
<dbReference type="InterPro" id="IPR006158">
    <property type="entry name" value="Cobalamin-bd"/>
</dbReference>
<sequence length="302" mass="33161">MVRIRQRNEGALISLSDALSTSGLTKLLLHAWERRYGLTPAERTDTGRRFYTADQVERMRLLKSCSDGGHRIGSLVELPTEALTRIEQELKAKESLTEILKAMQELDSDRLHALLQARADTEDPERFIRMTVLPLMREVGTRWASGRATIAAEHLATAKIKRILGGLFDRCPPAASDALRLVATTPEREEHDIGALVVTLLARLRGWNALFLGASLPADEIADAAHRRGARCVCLSALNGRRAALARHLRDLRSELAHGIDIWIGGPAYQAVPSVEGASYLPDLDAFLQALDAAQTDPAIAL</sequence>
<dbReference type="InterPro" id="IPR000551">
    <property type="entry name" value="MerR-type_HTH_dom"/>
</dbReference>
<accession>A0ABY2QXS3</accession>
<proteinExistence type="predicted"/>
<evidence type="ECO:0000259" key="2">
    <source>
        <dbReference type="PROSITE" id="PS51332"/>
    </source>
</evidence>
<protein>
    <submittedName>
        <fullName evidence="3">MerR family transcriptional regulator</fullName>
    </submittedName>
</protein>
<dbReference type="EMBL" id="STGT01000001">
    <property type="protein sequence ID" value="THV16436.1"/>
    <property type="molecule type" value="Genomic_DNA"/>
</dbReference>
<dbReference type="SUPFAM" id="SSF52242">
    <property type="entry name" value="Cobalamin (vitamin B12)-binding domain"/>
    <property type="match status" value="1"/>
</dbReference>
<dbReference type="Proteomes" id="UP000309667">
    <property type="component" value="Unassembled WGS sequence"/>
</dbReference>
<comment type="caution">
    <text evidence="3">The sequence shown here is derived from an EMBL/GenBank/DDBJ whole genome shotgun (WGS) entry which is preliminary data.</text>
</comment>
<evidence type="ECO:0000313" key="3">
    <source>
        <dbReference type="EMBL" id="THV16436.1"/>
    </source>
</evidence>
<dbReference type="CDD" id="cd02065">
    <property type="entry name" value="B12-binding_like"/>
    <property type="match status" value="1"/>
</dbReference>
<feature type="domain" description="B12-binding" evidence="2">
    <location>
        <begin position="178"/>
        <end position="301"/>
    </location>
</feature>
<keyword evidence="4" id="KW-1185">Reference proteome</keyword>
<dbReference type="Pfam" id="PF13411">
    <property type="entry name" value="MerR_1"/>
    <property type="match status" value="1"/>
</dbReference>
<dbReference type="InterPro" id="IPR003759">
    <property type="entry name" value="Cbl-bd_cap"/>
</dbReference>
<dbReference type="InterPro" id="IPR036724">
    <property type="entry name" value="Cobalamin-bd_sf"/>
</dbReference>
<dbReference type="PROSITE" id="PS51332">
    <property type="entry name" value="B12_BINDING"/>
    <property type="match status" value="1"/>
</dbReference>
<name>A0ABY2QXS3_9HYPH</name>
<evidence type="ECO:0000313" key="4">
    <source>
        <dbReference type="Proteomes" id="UP000309667"/>
    </source>
</evidence>
<dbReference type="Gene3D" id="3.40.50.280">
    <property type="entry name" value="Cobalamin-binding domain"/>
    <property type="match status" value="1"/>
</dbReference>
<dbReference type="Gene3D" id="1.10.1660.10">
    <property type="match status" value="1"/>
</dbReference>
<evidence type="ECO:0000259" key="1">
    <source>
        <dbReference type="PROSITE" id="PS50937"/>
    </source>
</evidence>
<dbReference type="Pfam" id="PF02607">
    <property type="entry name" value="B12-binding_2"/>
    <property type="match status" value="1"/>
</dbReference>
<gene>
    <name evidence="3" type="ORF">E9677_00040</name>
</gene>